<name>A0A926DYU9_9FIRM</name>
<accession>A0A926DYU9</accession>
<dbReference type="InterPro" id="IPR007936">
    <property type="entry name" value="VapE-like_dom"/>
</dbReference>
<gene>
    <name evidence="2" type="ORF">H8711_04000</name>
</gene>
<dbReference type="Proteomes" id="UP000653127">
    <property type="component" value="Unassembled WGS sequence"/>
</dbReference>
<sequence length="806" mass="91210">MQYDRKITISAGNNRRAMNWTAQTMLISELWARLQTPARGTEPLAEYLNMKKARQDDLKDVGGFVAGSLSGPRRKASNVTGRDIITLDLDNIPAGGTEDVIRRVEALGCGYCIYSTRKHSPAAPRLRVLLPLDRTVSADEYEPLARKMAEYIGIELCDPTTFEVSRLMYWPSCCSDSQYVYLWQDKPLLSAGGLLAQYEDWRDCTLWPQVPGALSLPKLAVRQGDPVAKTGVVGAFCRTFDIYRALDELIPGMYEPVESMPGRYTYLGGSTTGGAVIYDNGKFLYSHHATDPCSGRLVNAFDLVRLHRFGDKDDEAQPGTPTNRLPSYQAMCEMAVSNADVAALMSQERYQEAVKDFEGVEPTNERDSANWMSKLAVNSQTGLPKATIDNVWIILEHDPLLKDKFALNCFAGRGEVLGALPWDGRTQRRLWDDNDNEGLYWYMERYHHITGNGKIDGALSLHSTKHAFNEVQDYLQGLKWDGQLRLDTLFIDYLGAVDTPYTRAVTRKAFAAAVTRAMAPGSKYDTMLILSGPQGIGKSTLLDKMSRGWFNDSIRTFEGKEASELLQGVWLVEIAELDAFRRTDIARIKQFLSLRNDRFRAAYGRHVKELPRCCVFFGTTNTSDYLQDRTGNRRFWPVDTGVQPVTKSVWADLPEEVDQLWAEAVVRWQTGEPLFLKGDLEEAAKAKQEEHREVSTREGIVLDFLAKRVPEDWQSWPLDRRRMFWGGAVQGEVKLVDRDRVCALEVWCEALDGKQRDIRYSDTAEINGIIEACSNWEKSKSSLRFGYCGKQRGFLKIRDNLWDKLE</sequence>
<evidence type="ECO:0000313" key="2">
    <source>
        <dbReference type="EMBL" id="MBC8546097.1"/>
    </source>
</evidence>
<feature type="domain" description="Virulence-associated protein E-like" evidence="1">
    <location>
        <begin position="475"/>
        <end position="692"/>
    </location>
</feature>
<evidence type="ECO:0000313" key="3">
    <source>
        <dbReference type="Proteomes" id="UP000653127"/>
    </source>
</evidence>
<evidence type="ECO:0000259" key="1">
    <source>
        <dbReference type="Pfam" id="PF05272"/>
    </source>
</evidence>
<protein>
    <submittedName>
        <fullName evidence="2">Virulence-associated protein E</fullName>
    </submittedName>
</protein>
<proteinExistence type="predicted"/>
<organism evidence="2 3">
    <name type="scientific">Ligaoa zhengdingensis</name>
    <dbReference type="NCBI Taxonomy" id="2763658"/>
    <lineage>
        <taxon>Bacteria</taxon>
        <taxon>Bacillati</taxon>
        <taxon>Bacillota</taxon>
        <taxon>Clostridia</taxon>
        <taxon>Eubacteriales</taxon>
        <taxon>Oscillospiraceae</taxon>
        <taxon>Ligaoa</taxon>
    </lineage>
</organism>
<reference evidence="2" key="1">
    <citation type="submission" date="2020-08" db="EMBL/GenBank/DDBJ databases">
        <title>Genome public.</title>
        <authorList>
            <person name="Liu C."/>
            <person name="Sun Q."/>
        </authorList>
    </citation>
    <scope>NUCLEOTIDE SEQUENCE</scope>
    <source>
        <strain evidence="2">NSJ-31</strain>
    </source>
</reference>
<keyword evidence="3" id="KW-1185">Reference proteome</keyword>
<dbReference type="AlphaFoldDB" id="A0A926DYU9"/>
<dbReference type="PANTHER" id="PTHR34985:SF1">
    <property type="entry name" value="SLR0554 PROTEIN"/>
    <property type="match status" value="1"/>
</dbReference>
<dbReference type="EMBL" id="JACRST010000003">
    <property type="protein sequence ID" value="MBC8546097.1"/>
    <property type="molecule type" value="Genomic_DNA"/>
</dbReference>
<dbReference type="RefSeq" id="WP_249282245.1">
    <property type="nucleotide sequence ID" value="NZ_JACRST010000003.1"/>
</dbReference>
<dbReference type="Pfam" id="PF05272">
    <property type="entry name" value="VapE-like_dom"/>
    <property type="match status" value="1"/>
</dbReference>
<comment type="caution">
    <text evidence="2">The sequence shown here is derived from an EMBL/GenBank/DDBJ whole genome shotgun (WGS) entry which is preliminary data.</text>
</comment>
<dbReference type="PANTHER" id="PTHR34985">
    <property type="entry name" value="SLR0554 PROTEIN"/>
    <property type="match status" value="1"/>
</dbReference>